<dbReference type="Gene3D" id="1.20.1050.10">
    <property type="match status" value="1"/>
</dbReference>
<gene>
    <name evidence="2" type="primary">yibF_1</name>
    <name evidence="2" type="ORF">ROA7745_01060</name>
</gene>
<proteinExistence type="predicted"/>
<dbReference type="Proteomes" id="UP000193224">
    <property type="component" value="Unassembled WGS sequence"/>
</dbReference>
<evidence type="ECO:0000313" key="3">
    <source>
        <dbReference type="Proteomes" id="UP000193224"/>
    </source>
</evidence>
<evidence type="ECO:0000313" key="2">
    <source>
        <dbReference type="EMBL" id="SMC11248.1"/>
    </source>
</evidence>
<dbReference type="SUPFAM" id="SSF52833">
    <property type="entry name" value="Thioredoxin-like"/>
    <property type="match status" value="1"/>
</dbReference>
<keyword evidence="3" id="KW-1185">Reference proteome</keyword>
<protein>
    <submittedName>
        <fullName evidence="2">Putative GST-like protein YibF</fullName>
    </submittedName>
</protein>
<dbReference type="InterPro" id="IPR036282">
    <property type="entry name" value="Glutathione-S-Trfase_C_sf"/>
</dbReference>
<dbReference type="CDD" id="cd03205">
    <property type="entry name" value="GST_C_6"/>
    <property type="match status" value="1"/>
</dbReference>
<evidence type="ECO:0000259" key="1">
    <source>
        <dbReference type="PROSITE" id="PS50404"/>
    </source>
</evidence>
<dbReference type="PROSITE" id="PS50404">
    <property type="entry name" value="GST_NTER"/>
    <property type="match status" value="1"/>
</dbReference>
<feature type="domain" description="GST N-terminal" evidence="1">
    <location>
        <begin position="1"/>
        <end position="82"/>
    </location>
</feature>
<dbReference type="OrthoDB" id="9795329at2"/>
<reference evidence="2 3" key="1">
    <citation type="submission" date="2017-03" db="EMBL/GenBank/DDBJ databases">
        <authorList>
            <person name="Afonso C.L."/>
            <person name="Miller P.J."/>
            <person name="Scott M.A."/>
            <person name="Spackman E."/>
            <person name="Goraichik I."/>
            <person name="Dimitrov K.M."/>
            <person name="Suarez D.L."/>
            <person name="Swayne D.E."/>
        </authorList>
    </citation>
    <scope>NUCLEOTIDE SEQUENCE [LARGE SCALE GENOMIC DNA]</scope>
    <source>
        <strain evidence="2 3">CECT 7745</strain>
    </source>
</reference>
<organism evidence="2 3">
    <name type="scientific">Roseovarius aestuarii</name>
    <dbReference type="NCBI Taxonomy" id="475083"/>
    <lineage>
        <taxon>Bacteria</taxon>
        <taxon>Pseudomonadati</taxon>
        <taxon>Pseudomonadota</taxon>
        <taxon>Alphaproteobacteria</taxon>
        <taxon>Rhodobacterales</taxon>
        <taxon>Roseobacteraceae</taxon>
        <taxon>Roseovarius</taxon>
    </lineage>
</organism>
<name>A0A1X7BNP7_9RHOB</name>
<dbReference type="CDD" id="cd03049">
    <property type="entry name" value="GST_N_3"/>
    <property type="match status" value="1"/>
</dbReference>
<sequence length="200" mass="22313">MKLLSADASPFARKVRVLILETDLTDAVETVVAMTTPYDTNQTLLAANPVGKLPTLIREDGPALYDSRVICRFLDDHASAGLYPANRLWDTLTLEATADGIMDAAVLMTYEKRLRPPEYQSVDWLDAQWKKVMGAVSVINDRWMSHLSGPLDMSHIATGCALAYLDFRHGDRNWRKGNDALDDWLAVFAERDSMKATAPE</sequence>
<dbReference type="RefSeq" id="WP_085799225.1">
    <property type="nucleotide sequence ID" value="NZ_FWXB01000003.1"/>
</dbReference>
<dbReference type="AlphaFoldDB" id="A0A1X7BNP7"/>
<dbReference type="Gene3D" id="3.40.30.10">
    <property type="entry name" value="Glutaredoxin"/>
    <property type="match status" value="1"/>
</dbReference>
<dbReference type="InterPro" id="IPR036249">
    <property type="entry name" value="Thioredoxin-like_sf"/>
</dbReference>
<accession>A0A1X7BNP7</accession>
<dbReference type="EMBL" id="FWXB01000003">
    <property type="protein sequence ID" value="SMC11248.1"/>
    <property type="molecule type" value="Genomic_DNA"/>
</dbReference>
<dbReference type="InterPro" id="IPR004045">
    <property type="entry name" value="Glutathione_S-Trfase_N"/>
</dbReference>
<dbReference type="Pfam" id="PF13409">
    <property type="entry name" value="GST_N_2"/>
    <property type="match status" value="1"/>
</dbReference>
<dbReference type="SUPFAM" id="SSF47616">
    <property type="entry name" value="GST C-terminal domain-like"/>
    <property type="match status" value="1"/>
</dbReference>
<dbReference type="Pfam" id="PF13410">
    <property type="entry name" value="GST_C_2"/>
    <property type="match status" value="1"/>
</dbReference>